<proteinExistence type="predicted"/>
<dbReference type="GO" id="GO:0016787">
    <property type="term" value="F:hydrolase activity"/>
    <property type="evidence" value="ECO:0007669"/>
    <property type="project" value="UniProtKB-KW"/>
</dbReference>
<evidence type="ECO:0000313" key="2">
    <source>
        <dbReference type="Proteomes" id="UP000250241"/>
    </source>
</evidence>
<keyword evidence="2" id="KW-1185">Reference proteome</keyword>
<reference evidence="1 2" key="1">
    <citation type="submission" date="2016-10" db="EMBL/GenBank/DDBJ databases">
        <title>Genome sequence of Rothia aeria strain JCM11412.</title>
        <authorList>
            <person name="Nambu T."/>
        </authorList>
    </citation>
    <scope>NUCLEOTIDE SEQUENCE [LARGE SCALE GENOMIC DNA]</scope>
    <source>
        <strain evidence="1 2">JCM 11412</strain>
    </source>
</reference>
<gene>
    <name evidence="1" type="ORF">RA11412_0622</name>
</gene>
<organism evidence="1 2">
    <name type="scientific">Rothia aeria</name>
    <dbReference type="NCBI Taxonomy" id="172042"/>
    <lineage>
        <taxon>Bacteria</taxon>
        <taxon>Bacillati</taxon>
        <taxon>Actinomycetota</taxon>
        <taxon>Actinomycetes</taxon>
        <taxon>Micrococcales</taxon>
        <taxon>Micrococcaceae</taxon>
        <taxon>Rothia</taxon>
    </lineage>
</organism>
<dbReference type="AlphaFoldDB" id="A0A2Z5QX14"/>
<dbReference type="EMBL" id="AP017895">
    <property type="protein sequence ID" value="BAV86921.1"/>
    <property type="molecule type" value="Genomic_DNA"/>
</dbReference>
<name>A0A2Z5QX14_9MICC</name>
<dbReference type="Proteomes" id="UP000250241">
    <property type="component" value="Chromosome"/>
</dbReference>
<dbReference type="KEGG" id="raj:RA11412_0622"/>
<accession>A0A2Z5QX14</accession>
<sequence>MNDAGLLEGAQYAVAVGSHEALLPLADLTVDPHPDAVAAAIRALAEDF</sequence>
<keyword evidence="1" id="KW-0378">Hydrolase</keyword>
<evidence type="ECO:0000313" key="1">
    <source>
        <dbReference type="EMBL" id="BAV86921.1"/>
    </source>
</evidence>
<protein>
    <submittedName>
        <fullName evidence="1">Hypothetical hydrolase</fullName>
    </submittedName>
</protein>